<organism evidence="2 3">
    <name type="scientific">Ophiocordyceps sinensis</name>
    <dbReference type="NCBI Taxonomy" id="72228"/>
    <lineage>
        <taxon>Eukaryota</taxon>
        <taxon>Fungi</taxon>
        <taxon>Dikarya</taxon>
        <taxon>Ascomycota</taxon>
        <taxon>Pezizomycotina</taxon>
        <taxon>Sordariomycetes</taxon>
        <taxon>Hypocreomycetidae</taxon>
        <taxon>Hypocreales</taxon>
        <taxon>Ophiocordycipitaceae</taxon>
        <taxon>Ophiocordyceps</taxon>
    </lineage>
</organism>
<feature type="region of interest" description="Disordered" evidence="1">
    <location>
        <begin position="1"/>
        <end position="26"/>
    </location>
</feature>
<dbReference type="AlphaFoldDB" id="A0A8H4PND0"/>
<keyword evidence="3" id="KW-1185">Reference proteome</keyword>
<sequence length="125" mass="13864">MEPGQVFRETSQPSGHSTAYQYNVPVPSPTTRSSVWTVTPGLNGLREGRCMQQGRQVRQVIGYGCCAWNRGSPSRMDVSMSVPSDRPAARMFMFPNDDEKAIEVNQTFSSCKPFTMRAPSPSDQV</sequence>
<gene>
    <name evidence="2" type="ORF">G6O67_005717</name>
</gene>
<dbReference type="Proteomes" id="UP000557566">
    <property type="component" value="Unassembled WGS sequence"/>
</dbReference>
<evidence type="ECO:0000313" key="3">
    <source>
        <dbReference type="Proteomes" id="UP000557566"/>
    </source>
</evidence>
<evidence type="ECO:0000313" key="2">
    <source>
        <dbReference type="EMBL" id="KAF4507041.1"/>
    </source>
</evidence>
<reference evidence="2 3" key="1">
    <citation type="journal article" date="2020" name="Genome Biol. Evol.">
        <title>A new high-quality draft genome assembly of the Chinese cordyceps Ophiocordyceps sinensis.</title>
        <authorList>
            <person name="Shu R."/>
            <person name="Zhang J."/>
            <person name="Meng Q."/>
            <person name="Zhang H."/>
            <person name="Zhou G."/>
            <person name="Li M."/>
            <person name="Wu P."/>
            <person name="Zhao Y."/>
            <person name="Chen C."/>
            <person name="Qin Q."/>
        </authorList>
    </citation>
    <scope>NUCLEOTIDE SEQUENCE [LARGE SCALE GENOMIC DNA]</scope>
    <source>
        <strain evidence="2 3">IOZ07</strain>
    </source>
</reference>
<protein>
    <submittedName>
        <fullName evidence="2">Uncharacterized protein</fullName>
    </submittedName>
</protein>
<dbReference type="EMBL" id="JAAVMX010000006">
    <property type="protein sequence ID" value="KAF4507041.1"/>
    <property type="molecule type" value="Genomic_DNA"/>
</dbReference>
<evidence type="ECO:0000256" key="1">
    <source>
        <dbReference type="SAM" id="MobiDB-lite"/>
    </source>
</evidence>
<name>A0A8H4PND0_9HYPO</name>
<proteinExistence type="predicted"/>
<accession>A0A8H4PND0</accession>
<comment type="caution">
    <text evidence="2">The sequence shown here is derived from an EMBL/GenBank/DDBJ whole genome shotgun (WGS) entry which is preliminary data.</text>
</comment>
<feature type="compositionally biased region" description="Polar residues" evidence="1">
    <location>
        <begin position="8"/>
        <end position="21"/>
    </location>
</feature>
<dbReference type="OrthoDB" id="10263272at2759"/>